<gene>
    <name evidence="4" type="ORF">PILCRDRAFT_91122</name>
</gene>
<feature type="repeat" description="WD" evidence="3">
    <location>
        <begin position="18"/>
        <end position="44"/>
    </location>
</feature>
<dbReference type="InterPro" id="IPR001680">
    <property type="entry name" value="WD40_rpt"/>
</dbReference>
<sequence>MLFFNSSEVPRYKLVGQMKGHTDSVHSVAMTKGGNILASGGSDGVCLWEVKAQTQLSTPNQHHVQCGLVSCVLWVTRLPDTETLCYGTGLGYIVFWGQTKRRVRYSVGVQVWNVDMRGQMRAIFSVQLDKTVPKGVTFSESSEDIHVFGLYDSNVHILRGKDGKVLATHSVGTAIGHVTIYHQHNQFVVDNAVDGFDLYNLETGLFMRNFPTGIPKKRYPKQVAFGEDARVVVGGSDHGAVYIFDRKTGKTLDVLFHAEEGLVQTITTVLPLRPTL</sequence>
<keyword evidence="2" id="KW-0677">Repeat</keyword>
<dbReference type="EMBL" id="KN833025">
    <property type="protein sequence ID" value="KIM77376.1"/>
    <property type="molecule type" value="Genomic_DNA"/>
</dbReference>
<evidence type="ECO:0008006" key="6">
    <source>
        <dbReference type="Google" id="ProtNLM"/>
    </source>
</evidence>
<evidence type="ECO:0000256" key="3">
    <source>
        <dbReference type="PROSITE-ProRule" id="PRU00221"/>
    </source>
</evidence>
<dbReference type="InterPro" id="IPR015943">
    <property type="entry name" value="WD40/YVTN_repeat-like_dom_sf"/>
</dbReference>
<organism evidence="4 5">
    <name type="scientific">Piloderma croceum (strain F 1598)</name>
    <dbReference type="NCBI Taxonomy" id="765440"/>
    <lineage>
        <taxon>Eukaryota</taxon>
        <taxon>Fungi</taxon>
        <taxon>Dikarya</taxon>
        <taxon>Basidiomycota</taxon>
        <taxon>Agaricomycotina</taxon>
        <taxon>Agaricomycetes</taxon>
        <taxon>Agaricomycetidae</taxon>
        <taxon>Atheliales</taxon>
        <taxon>Atheliaceae</taxon>
        <taxon>Piloderma</taxon>
    </lineage>
</organism>
<dbReference type="PANTHER" id="PTHR22847:SF637">
    <property type="entry name" value="WD REPEAT DOMAIN 5B"/>
    <property type="match status" value="1"/>
</dbReference>
<evidence type="ECO:0000313" key="4">
    <source>
        <dbReference type="EMBL" id="KIM77376.1"/>
    </source>
</evidence>
<dbReference type="InParanoid" id="A0A0C3FC86"/>
<reference evidence="4 5" key="1">
    <citation type="submission" date="2014-04" db="EMBL/GenBank/DDBJ databases">
        <authorList>
            <consortium name="DOE Joint Genome Institute"/>
            <person name="Kuo A."/>
            <person name="Tarkka M."/>
            <person name="Buscot F."/>
            <person name="Kohler A."/>
            <person name="Nagy L.G."/>
            <person name="Floudas D."/>
            <person name="Copeland A."/>
            <person name="Barry K.W."/>
            <person name="Cichocki N."/>
            <person name="Veneault-Fourrey C."/>
            <person name="LaButti K."/>
            <person name="Lindquist E.A."/>
            <person name="Lipzen A."/>
            <person name="Lundell T."/>
            <person name="Morin E."/>
            <person name="Murat C."/>
            <person name="Sun H."/>
            <person name="Tunlid A."/>
            <person name="Henrissat B."/>
            <person name="Grigoriev I.V."/>
            <person name="Hibbett D.S."/>
            <person name="Martin F."/>
            <person name="Nordberg H.P."/>
            <person name="Cantor M.N."/>
            <person name="Hua S.X."/>
        </authorList>
    </citation>
    <scope>NUCLEOTIDE SEQUENCE [LARGE SCALE GENOMIC DNA]</scope>
    <source>
        <strain evidence="4 5">F 1598</strain>
    </source>
</reference>
<dbReference type="Pfam" id="PF00400">
    <property type="entry name" value="WD40"/>
    <property type="match status" value="1"/>
</dbReference>
<evidence type="ECO:0000256" key="2">
    <source>
        <dbReference type="ARBA" id="ARBA00022737"/>
    </source>
</evidence>
<keyword evidence="1 3" id="KW-0853">WD repeat</keyword>
<evidence type="ECO:0000313" key="5">
    <source>
        <dbReference type="Proteomes" id="UP000054166"/>
    </source>
</evidence>
<evidence type="ECO:0000256" key="1">
    <source>
        <dbReference type="ARBA" id="ARBA00022574"/>
    </source>
</evidence>
<dbReference type="AlphaFoldDB" id="A0A0C3FC86"/>
<proteinExistence type="predicted"/>
<keyword evidence="5" id="KW-1185">Reference proteome</keyword>
<dbReference type="Gene3D" id="2.130.10.10">
    <property type="entry name" value="YVTN repeat-like/Quinoprotein amine dehydrogenase"/>
    <property type="match status" value="2"/>
</dbReference>
<dbReference type="Proteomes" id="UP000054166">
    <property type="component" value="Unassembled WGS sequence"/>
</dbReference>
<dbReference type="SMART" id="SM00320">
    <property type="entry name" value="WD40"/>
    <property type="match status" value="2"/>
</dbReference>
<dbReference type="InterPro" id="IPR036322">
    <property type="entry name" value="WD40_repeat_dom_sf"/>
</dbReference>
<reference evidence="5" key="2">
    <citation type="submission" date="2015-01" db="EMBL/GenBank/DDBJ databases">
        <title>Evolutionary Origins and Diversification of the Mycorrhizal Mutualists.</title>
        <authorList>
            <consortium name="DOE Joint Genome Institute"/>
            <consortium name="Mycorrhizal Genomics Consortium"/>
            <person name="Kohler A."/>
            <person name="Kuo A."/>
            <person name="Nagy L.G."/>
            <person name="Floudas D."/>
            <person name="Copeland A."/>
            <person name="Barry K.W."/>
            <person name="Cichocki N."/>
            <person name="Veneault-Fourrey C."/>
            <person name="LaButti K."/>
            <person name="Lindquist E.A."/>
            <person name="Lipzen A."/>
            <person name="Lundell T."/>
            <person name="Morin E."/>
            <person name="Murat C."/>
            <person name="Riley R."/>
            <person name="Ohm R."/>
            <person name="Sun H."/>
            <person name="Tunlid A."/>
            <person name="Henrissat B."/>
            <person name="Grigoriev I.V."/>
            <person name="Hibbett D.S."/>
            <person name="Martin F."/>
        </authorList>
    </citation>
    <scope>NUCLEOTIDE SEQUENCE [LARGE SCALE GENOMIC DNA]</scope>
    <source>
        <strain evidence="5">F 1598</strain>
    </source>
</reference>
<name>A0A0C3FC86_PILCF</name>
<protein>
    <recommendedName>
        <fullName evidence="6">Anaphase-promoting complex subunit 4 WD40 domain-containing protein</fullName>
    </recommendedName>
</protein>
<dbReference type="OrthoDB" id="2654453at2759"/>
<dbReference type="GO" id="GO:1990234">
    <property type="term" value="C:transferase complex"/>
    <property type="evidence" value="ECO:0007669"/>
    <property type="project" value="UniProtKB-ARBA"/>
</dbReference>
<dbReference type="HOGENOM" id="CLU_042559_1_0_1"/>
<dbReference type="PROSITE" id="PS50082">
    <property type="entry name" value="WD_REPEATS_2"/>
    <property type="match status" value="1"/>
</dbReference>
<dbReference type="STRING" id="765440.A0A0C3FC86"/>
<accession>A0A0C3FC86</accession>
<dbReference type="PANTHER" id="PTHR22847">
    <property type="entry name" value="WD40 REPEAT PROTEIN"/>
    <property type="match status" value="1"/>
</dbReference>
<dbReference type="SUPFAM" id="SSF50978">
    <property type="entry name" value="WD40 repeat-like"/>
    <property type="match status" value="1"/>
</dbReference>